<comment type="pathway">
    <text evidence="2">Cofactor biosynthesis; biotin biosynthesis; biotin from 7,8-diaminononanoate: step 1/2.</text>
</comment>
<dbReference type="CDD" id="cd03109">
    <property type="entry name" value="DTBS"/>
    <property type="match status" value="1"/>
</dbReference>
<dbReference type="AlphaFoldDB" id="A0A1N6GVJ5"/>
<dbReference type="PANTHER" id="PTHR43210">
    <property type="entry name" value="DETHIOBIOTIN SYNTHETASE"/>
    <property type="match status" value="1"/>
</dbReference>
<name>A0A1N6GVJ5_9GAMM</name>
<feature type="binding site" evidence="2">
    <location>
        <position position="78"/>
    </location>
    <ligand>
        <name>Mg(2+)</name>
        <dbReference type="ChEBI" id="CHEBI:18420"/>
    </ligand>
</feature>
<dbReference type="PANTHER" id="PTHR43210:SF5">
    <property type="entry name" value="DETHIOBIOTIN SYNTHETASE"/>
    <property type="match status" value="1"/>
</dbReference>
<comment type="subcellular location">
    <subcellularLocation>
        <location evidence="2">Cytoplasm</location>
    </subcellularLocation>
</comment>
<dbReference type="RefSeq" id="WP_074201764.1">
    <property type="nucleotide sequence ID" value="NZ_FSRE01000003.1"/>
</dbReference>
<evidence type="ECO:0000256" key="1">
    <source>
        <dbReference type="ARBA" id="ARBA00022756"/>
    </source>
</evidence>
<feature type="binding site" evidence="2">
    <location>
        <position position="135"/>
    </location>
    <ligand>
        <name>Mg(2+)</name>
        <dbReference type="ChEBI" id="CHEBI:18420"/>
    </ligand>
</feature>
<accession>A0A1N6GVJ5</accession>
<dbReference type="EC" id="6.3.3.3" evidence="2"/>
<evidence type="ECO:0000256" key="3">
    <source>
        <dbReference type="SAM" id="MobiDB-lite"/>
    </source>
</evidence>
<dbReference type="InterPro" id="IPR004472">
    <property type="entry name" value="DTB_synth_BioD"/>
</dbReference>
<feature type="binding site" evidence="2">
    <location>
        <position position="65"/>
    </location>
    <ligand>
        <name>substrate</name>
    </ligand>
</feature>
<keyword evidence="5" id="KW-1185">Reference proteome</keyword>
<dbReference type="SUPFAM" id="SSF52540">
    <property type="entry name" value="P-loop containing nucleoside triphosphate hydrolases"/>
    <property type="match status" value="1"/>
</dbReference>
<feature type="binding site" evidence="2">
    <location>
        <position position="21"/>
    </location>
    <ligand>
        <name>Mg(2+)</name>
        <dbReference type="ChEBI" id="CHEBI:18420"/>
    </ligand>
</feature>
<keyword evidence="2" id="KW-0963">Cytoplasm</keyword>
<keyword evidence="1 2" id="KW-0093">Biotin biosynthesis</keyword>
<dbReference type="EMBL" id="FSRE01000003">
    <property type="protein sequence ID" value="SIO11536.1"/>
    <property type="molecule type" value="Genomic_DNA"/>
</dbReference>
<evidence type="ECO:0000313" key="4">
    <source>
        <dbReference type="EMBL" id="SIO11536.1"/>
    </source>
</evidence>
<feature type="binding site" evidence="2">
    <location>
        <begin position="135"/>
        <end position="138"/>
    </location>
    <ligand>
        <name>ATP</name>
        <dbReference type="ChEBI" id="CHEBI:30616"/>
    </ligand>
</feature>
<comment type="cofactor">
    <cofactor evidence="2">
        <name>Mg(2+)</name>
        <dbReference type="ChEBI" id="CHEBI:18420"/>
    </cofactor>
</comment>
<evidence type="ECO:0000256" key="2">
    <source>
        <dbReference type="HAMAP-Rule" id="MF_00336"/>
    </source>
</evidence>
<dbReference type="OrthoDB" id="9802097at2"/>
<comment type="subunit">
    <text evidence="2">Homodimer.</text>
</comment>
<feature type="region of interest" description="Disordered" evidence="3">
    <location>
        <begin position="33"/>
        <end position="70"/>
    </location>
</feature>
<comment type="caution">
    <text evidence="2">Lacks conserved residue(s) required for the propagation of feature annotation.</text>
</comment>
<dbReference type="NCBIfam" id="TIGR00347">
    <property type="entry name" value="bioD"/>
    <property type="match status" value="1"/>
</dbReference>
<dbReference type="Proteomes" id="UP000198461">
    <property type="component" value="Unassembled WGS sequence"/>
</dbReference>
<feature type="binding site" evidence="2">
    <location>
        <begin position="196"/>
        <end position="197"/>
    </location>
    <ligand>
        <name>ATP</name>
        <dbReference type="ChEBI" id="CHEBI:30616"/>
    </ligand>
</feature>
<keyword evidence="2" id="KW-0067">ATP-binding</keyword>
<organism evidence="4 5">
    <name type="scientific">Sulfurivirga caldicuralii</name>
    <dbReference type="NCBI Taxonomy" id="364032"/>
    <lineage>
        <taxon>Bacteria</taxon>
        <taxon>Pseudomonadati</taxon>
        <taxon>Pseudomonadota</taxon>
        <taxon>Gammaproteobacteria</taxon>
        <taxon>Thiotrichales</taxon>
        <taxon>Piscirickettsiaceae</taxon>
        <taxon>Sulfurivirga</taxon>
    </lineage>
</organism>
<keyword evidence="2" id="KW-0547">Nucleotide-binding</keyword>
<feature type="active site" evidence="2">
    <location>
        <position position="61"/>
    </location>
</feature>
<dbReference type="GO" id="GO:0009102">
    <property type="term" value="P:biotin biosynthetic process"/>
    <property type="evidence" value="ECO:0007669"/>
    <property type="project" value="UniProtKB-UniRule"/>
</dbReference>
<dbReference type="GO" id="GO:0005829">
    <property type="term" value="C:cytosol"/>
    <property type="evidence" value="ECO:0007669"/>
    <property type="project" value="TreeGrafter"/>
</dbReference>
<comment type="function">
    <text evidence="2">Catalyzes a mechanistically unusual reaction, the ATP-dependent insertion of CO2 between the N7 and N8 nitrogen atoms of 7,8-diaminopelargonic acid (DAPA, also called 7,8-diammoniononanoate) to form a ureido ring.</text>
</comment>
<keyword evidence="2" id="KW-0436">Ligase</keyword>
<keyword evidence="2" id="KW-0460">Magnesium</keyword>
<dbReference type="GO" id="GO:0000287">
    <property type="term" value="F:magnesium ion binding"/>
    <property type="evidence" value="ECO:0007669"/>
    <property type="project" value="UniProtKB-UniRule"/>
</dbReference>
<keyword evidence="2" id="KW-0479">Metal-binding</keyword>
<dbReference type="Pfam" id="PF13500">
    <property type="entry name" value="AAA_26"/>
    <property type="match status" value="1"/>
</dbReference>
<dbReference type="UniPathway" id="UPA00078">
    <property type="reaction ID" value="UER00161"/>
</dbReference>
<dbReference type="GO" id="GO:0005524">
    <property type="term" value="F:ATP binding"/>
    <property type="evidence" value="ECO:0007669"/>
    <property type="project" value="UniProtKB-UniRule"/>
</dbReference>
<protein>
    <recommendedName>
        <fullName evidence="2">ATP-dependent dethiobiotin synthetase BioD</fullName>
        <ecNumber evidence="2">6.3.3.3</ecNumber>
    </recommendedName>
    <alternativeName>
        <fullName evidence="2">DTB synthetase</fullName>
        <shortName evidence="2">DTBS</shortName>
    </alternativeName>
    <alternativeName>
        <fullName evidence="2">Dethiobiotin synthase</fullName>
    </alternativeName>
</protein>
<dbReference type="GO" id="GO:0004141">
    <property type="term" value="F:dethiobiotin synthase activity"/>
    <property type="evidence" value="ECO:0007669"/>
    <property type="project" value="UniProtKB-UniRule"/>
</dbReference>
<dbReference type="HAMAP" id="MF_00336">
    <property type="entry name" value="BioD"/>
    <property type="match status" value="1"/>
</dbReference>
<dbReference type="InterPro" id="IPR027417">
    <property type="entry name" value="P-loop_NTPase"/>
</dbReference>
<comment type="similarity">
    <text evidence="2">Belongs to the dethiobiotin synthetase family.</text>
</comment>
<evidence type="ECO:0000313" key="5">
    <source>
        <dbReference type="Proteomes" id="UP000198461"/>
    </source>
</evidence>
<feature type="binding site" evidence="2">
    <location>
        <position position="226"/>
    </location>
    <ligand>
        <name>ATP</name>
        <dbReference type="ChEBI" id="CHEBI:30616"/>
    </ligand>
</feature>
<proteinExistence type="inferred from homology"/>
<dbReference type="PIRSF" id="PIRSF006755">
    <property type="entry name" value="DTB_synth"/>
    <property type="match status" value="1"/>
</dbReference>
<comment type="catalytic activity">
    <reaction evidence="2">
        <text>(7R,8S)-7,8-diammoniononanoate + CO2 + ATP = (4R,5S)-dethiobiotin + ADP + phosphate + 3 H(+)</text>
        <dbReference type="Rhea" id="RHEA:15805"/>
        <dbReference type="ChEBI" id="CHEBI:15378"/>
        <dbReference type="ChEBI" id="CHEBI:16526"/>
        <dbReference type="ChEBI" id="CHEBI:30616"/>
        <dbReference type="ChEBI" id="CHEBI:43474"/>
        <dbReference type="ChEBI" id="CHEBI:149469"/>
        <dbReference type="ChEBI" id="CHEBI:149473"/>
        <dbReference type="ChEBI" id="CHEBI:456216"/>
        <dbReference type="EC" id="6.3.3.3"/>
    </reaction>
</comment>
<sequence>MTELPKRGLFVTGTDTDVGKTWVSQNLLKSLKNPAFSGTGSTGKKPAAEKVGDPPPVSARKPVASGAQRTRRGLWAPDTLALADATGEPLQRITPYTFEPPISPAEAARQAGCDTSLEKLIDACRVPERRWTLVEGAGGFYSPLGSDGSLNADLAEALGLPVLLVVAHRLGCINHTLLTLEAIERRGLKLAGVVLNDGPLPVENSPTPQELKRYLKEKPLWHCGPQRLDPALSAWITAVYS</sequence>
<gene>
    <name evidence="2" type="primary">bioD</name>
    <name evidence="4" type="ORF">SAMN05443662_1517</name>
</gene>
<feature type="binding site" evidence="2">
    <location>
        <position position="78"/>
    </location>
    <ligand>
        <name>ATP</name>
        <dbReference type="ChEBI" id="CHEBI:30616"/>
    </ligand>
</feature>
<dbReference type="STRING" id="364032.SAMN05443662_1517"/>
<reference evidence="5" key="1">
    <citation type="submission" date="2016-11" db="EMBL/GenBank/DDBJ databases">
        <authorList>
            <person name="Varghese N."/>
            <person name="Submissions S."/>
        </authorList>
    </citation>
    <scope>NUCLEOTIDE SEQUENCE [LARGE SCALE GENOMIC DNA]</scope>
    <source>
        <strain evidence="5">DSM 17737</strain>
    </source>
</reference>
<dbReference type="Gene3D" id="3.40.50.300">
    <property type="entry name" value="P-loop containing nucleotide triphosphate hydrolases"/>
    <property type="match status" value="1"/>
</dbReference>